<keyword evidence="2" id="KW-1185">Reference proteome</keyword>
<evidence type="ECO:0000313" key="1">
    <source>
        <dbReference type="EMBL" id="CAD7661188.1"/>
    </source>
</evidence>
<sequence>TQIDASKDRFLRILNGSGIEVVTPNAGYFIMANFTNVIHKVDISSETDERFGYKLCLWFAKHKGIIVESIDSRYRYL</sequence>
<organism evidence="1">
    <name type="scientific">Oppiella nova</name>
    <dbReference type="NCBI Taxonomy" id="334625"/>
    <lineage>
        <taxon>Eukaryota</taxon>
        <taxon>Metazoa</taxon>
        <taxon>Ecdysozoa</taxon>
        <taxon>Arthropoda</taxon>
        <taxon>Chelicerata</taxon>
        <taxon>Arachnida</taxon>
        <taxon>Acari</taxon>
        <taxon>Acariformes</taxon>
        <taxon>Sarcoptiformes</taxon>
        <taxon>Oribatida</taxon>
        <taxon>Brachypylina</taxon>
        <taxon>Oppioidea</taxon>
        <taxon>Oppiidae</taxon>
        <taxon>Oppiella</taxon>
    </lineage>
</organism>
<evidence type="ECO:0000313" key="2">
    <source>
        <dbReference type="Proteomes" id="UP000728032"/>
    </source>
</evidence>
<dbReference type="Gene3D" id="3.90.1150.10">
    <property type="entry name" value="Aspartate Aminotransferase, domain 1"/>
    <property type="match status" value="1"/>
</dbReference>
<feature type="non-terminal residue" evidence="1">
    <location>
        <position position="77"/>
    </location>
</feature>
<dbReference type="EMBL" id="CAJPVJ010022713">
    <property type="protein sequence ID" value="CAG2178324.1"/>
    <property type="molecule type" value="Genomic_DNA"/>
</dbReference>
<dbReference type="Proteomes" id="UP000728032">
    <property type="component" value="Unassembled WGS sequence"/>
</dbReference>
<protein>
    <submittedName>
        <fullName evidence="1">Uncharacterized protein</fullName>
    </submittedName>
</protein>
<dbReference type="InterPro" id="IPR015422">
    <property type="entry name" value="PyrdxlP-dep_Trfase_small"/>
</dbReference>
<accession>A0A7R9QWN0</accession>
<dbReference type="InterPro" id="IPR015424">
    <property type="entry name" value="PyrdxlP-dep_Trfase"/>
</dbReference>
<dbReference type="EMBL" id="OC937538">
    <property type="protein sequence ID" value="CAD7661188.1"/>
    <property type="molecule type" value="Genomic_DNA"/>
</dbReference>
<dbReference type="SUPFAM" id="SSF53383">
    <property type="entry name" value="PLP-dependent transferases"/>
    <property type="match status" value="1"/>
</dbReference>
<name>A0A7R9QWN0_9ACAR</name>
<reference evidence="1" key="1">
    <citation type="submission" date="2020-11" db="EMBL/GenBank/DDBJ databases">
        <authorList>
            <person name="Tran Van P."/>
        </authorList>
    </citation>
    <scope>NUCLEOTIDE SEQUENCE</scope>
</reference>
<gene>
    <name evidence="1" type="ORF">ONB1V03_LOCUS17749</name>
</gene>
<proteinExistence type="predicted"/>
<dbReference type="AlphaFoldDB" id="A0A7R9QWN0"/>
<dbReference type="OrthoDB" id="5864316at2759"/>